<protein>
    <submittedName>
        <fullName evidence="3">Putative autotransporter adhesin-like protein</fullName>
    </submittedName>
</protein>
<gene>
    <name evidence="3" type="ORF">ATJ78_0767</name>
</gene>
<comment type="caution">
    <text evidence="3">The sequence shown here is derived from an EMBL/GenBank/DDBJ whole genome shotgun (WGS) entry which is preliminary data.</text>
</comment>
<dbReference type="AlphaFoldDB" id="A0A2A9DV40"/>
<dbReference type="RefSeq" id="WP_098406380.1">
    <property type="nucleotide sequence ID" value="NZ_PDJE01000001.1"/>
</dbReference>
<evidence type="ECO:0000313" key="3">
    <source>
        <dbReference type="EMBL" id="PFG29852.1"/>
    </source>
</evidence>
<feature type="chain" id="PRO_5012563687" evidence="1">
    <location>
        <begin position="24"/>
        <end position="259"/>
    </location>
</feature>
<sequence>MRIRTLGAAASIALLASALTGCAAIDPGEPTTQQREIADVTAIDLQTSGDVVVTRGDDVSLTVTAGANVIDSITADVRDGVLTLDLQRAFISFPTFPGPITFELTVPMIDSVQVSGSGDVTADFAGADAVDLTISGSGDIEATGLDASTVDATIEGSGNILAEGIDVDTLTARVDGSGDITLSGAVATQTLEIDGAGDIDAADVESVDAVATIDGAGDIAVHATGTLSAAIDGSGTIRYSGSADVEKSVSGAGDIVRVD</sequence>
<proteinExistence type="predicted"/>
<dbReference type="InterPro" id="IPR021255">
    <property type="entry name" value="DUF2807"/>
</dbReference>
<dbReference type="PROSITE" id="PS51257">
    <property type="entry name" value="PROKAR_LIPOPROTEIN"/>
    <property type="match status" value="1"/>
</dbReference>
<feature type="domain" description="Putative auto-transporter adhesin head GIN" evidence="2">
    <location>
        <begin position="41"/>
        <end position="164"/>
    </location>
</feature>
<dbReference type="EMBL" id="PDJE01000001">
    <property type="protein sequence ID" value="PFG29852.1"/>
    <property type="molecule type" value="Genomic_DNA"/>
</dbReference>
<dbReference type="Pfam" id="PF10988">
    <property type="entry name" value="DUF2807"/>
    <property type="match status" value="1"/>
</dbReference>
<evidence type="ECO:0000259" key="2">
    <source>
        <dbReference type="Pfam" id="PF10988"/>
    </source>
</evidence>
<keyword evidence="4" id="KW-1185">Reference proteome</keyword>
<dbReference type="PANTHER" id="PTHR39200:SF1">
    <property type="entry name" value="AUTO-TRANSPORTER ADHESIN HEAD GIN DOMAIN-CONTAINING PROTEIN-RELATED"/>
    <property type="match status" value="1"/>
</dbReference>
<organism evidence="3 4">
    <name type="scientific">Paramicrobacterium agarici</name>
    <dbReference type="NCBI Taxonomy" id="630514"/>
    <lineage>
        <taxon>Bacteria</taxon>
        <taxon>Bacillati</taxon>
        <taxon>Actinomycetota</taxon>
        <taxon>Actinomycetes</taxon>
        <taxon>Micrococcales</taxon>
        <taxon>Microbacteriaceae</taxon>
        <taxon>Paramicrobacterium</taxon>
    </lineage>
</organism>
<feature type="signal peptide" evidence="1">
    <location>
        <begin position="1"/>
        <end position="23"/>
    </location>
</feature>
<evidence type="ECO:0000256" key="1">
    <source>
        <dbReference type="SAM" id="SignalP"/>
    </source>
</evidence>
<name>A0A2A9DV40_9MICO</name>
<dbReference type="Proteomes" id="UP000221369">
    <property type="component" value="Unassembled WGS sequence"/>
</dbReference>
<dbReference type="Gene3D" id="2.160.20.120">
    <property type="match status" value="1"/>
</dbReference>
<keyword evidence="1" id="KW-0732">Signal</keyword>
<evidence type="ECO:0000313" key="4">
    <source>
        <dbReference type="Proteomes" id="UP000221369"/>
    </source>
</evidence>
<reference evidence="3 4" key="1">
    <citation type="submission" date="2017-10" db="EMBL/GenBank/DDBJ databases">
        <title>Sequencing the genomes of 1000 actinobacteria strains.</title>
        <authorList>
            <person name="Klenk H.-P."/>
        </authorList>
    </citation>
    <scope>NUCLEOTIDE SEQUENCE [LARGE SCALE GENOMIC DNA]</scope>
    <source>
        <strain evidence="3 4">DSM 21798</strain>
    </source>
</reference>
<accession>A0A2A9DV40</accession>
<dbReference type="PANTHER" id="PTHR39200">
    <property type="entry name" value="HYPOTHETICAL EXPORTED PROTEIN"/>
    <property type="match status" value="1"/>
</dbReference>